<dbReference type="SUPFAM" id="SSF109604">
    <property type="entry name" value="HD-domain/PDEase-like"/>
    <property type="match status" value="1"/>
</dbReference>
<comment type="caution">
    <text evidence="2">The sequence shown here is derived from an EMBL/GenBank/DDBJ whole genome shotgun (WGS) entry which is preliminary data.</text>
</comment>
<dbReference type="InterPro" id="IPR013976">
    <property type="entry name" value="HDOD"/>
</dbReference>
<dbReference type="PANTHER" id="PTHR33525">
    <property type="match status" value="1"/>
</dbReference>
<dbReference type="Pfam" id="PF08668">
    <property type="entry name" value="HDOD"/>
    <property type="match status" value="1"/>
</dbReference>
<dbReference type="Gene3D" id="1.10.3210.10">
    <property type="entry name" value="Hypothetical protein af1432"/>
    <property type="match status" value="1"/>
</dbReference>
<gene>
    <name evidence="2" type="ORF">ACFFK0_10335</name>
</gene>
<name>A0ABV6DJM1_9BACL</name>
<accession>A0ABV6DJM1</accession>
<organism evidence="2 3">
    <name type="scientific">Paenibacillus chartarius</name>
    <dbReference type="NCBI Taxonomy" id="747481"/>
    <lineage>
        <taxon>Bacteria</taxon>
        <taxon>Bacillati</taxon>
        <taxon>Bacillota</taxon>
        <taxon>Bacilli</taxon>
        <taxon>Bacillales</taxon>
        <taxon>Paenibacillaceae</taxon>
        <taxon>Paenibacillus</taxon>
    </lineage>
</organism>
<reference evidence="2 3" key="1">
    <citation type="submission" date="2024-09" db="EMBL/GenBank/DDBJ databases">
        <authorList>
            <person name="Sun Q."/>
            <person name="Mori K."/>
        </authorList>
    </citation>
    <scope>NUCLEOTIDE SEQUENCE [LARGE SCALE GENOMIC DNA]</scope>
    <source>
        <strain evidence="2 3">CCM 7759</strain>
    </source>
</reference>
<dbReference type="RefSeq" id="WP_377470126.1">
    <property type="nucleotide sequence ID" value="NZ_JBHLWN010000039.1"/>
</dbReference>
<dbReference type="InterPro" id="IPR052340">
    <property type="entry name" value="RNase_Y/CdgJ"/>
</dbReference>
<dbReference type="PANTHER" id="PTHR33525:SF4">
    <property type="entry name" value="CYCLIC DI-GMP PHOSPHODIESTERASE CDGJ"/>
    <property type="match status" value="1"/>
</dbReference>
<evidence type="ECO:0000313" key="3">
    <source>
        <dbReference type="Proteomes" id="UP001589776"/>
    </source>
</evidence>
<keyword evidence="3" id="KW-1185">Reference proteome</keyword>
<proteinExistence type="predicted"/>
<sequence length="202" mass="23754">MRTSVIQIVNELNKDEPDYQVITEIIERDLGLSYKLLKAANSVAYGAGNKIYSIKQALVRFGIEEMKKWMYLMMLQEKQNVDNRELIKTSLIRGKFMELLSLKLGKKHRHFEFFLTGVLSSMDTLLHKDMLEVVHELPLTPDVKEALLGKDNELRQVLNFVLLLERADWQLADRQPLFNYVHKEIVMSLYLKSIKWFMKLNH</sequence>
<dbReference type="EMBL" id="JBHLWN010000039">
    <property type="protein sequence ID" value="MFC0212858.1"/>
    <property type="molecule type" value="Genomic_DNA"/>
</dbReference>
<dbReference type="Proteomes" id="UP001589776">
    <property type="component" value="Unassembled WGS sequence"/>
</dbReference>
<dbReference type="PROSITE" id="PS51833">
    <property type="entry name" value="HDOD"/>
    <property type="match status" value="1"/>
</dbReference>
<evidence type="ECO:0000259" key="1">
    <source>
        <dbReference type="PROSITE" id="PS51833"/>
    </source>
</evidence>
<feature type="domain" description="HDOD" evidence="1">
    <location>
        <begin position="1"/>
        <end position="185"/>
    </location>
</feature>
<protein>
    <submittedName>
        <fullName evidence="2">EAL and HDOD domain-containing protein</fullName>
    </submittedName>
</protein>
<evidence type="ECO:0000313" key="2">
    <source>
        <dbReference type="EMBL" id="MFC0212858.1"/>
    </source>
</evidence>